<comment type="caution">
    <text evidence="4">The sequence shown here is derived from an EMBL/GenBank/DDBJ whole genome shotgun (WGS) entry which is preliminary data.</text>
</comment>
<evidence type="ECO:0000259" key="3">
    <source>
        <dbReference type="Pfam" id="PF13505"/>
    </source>
</evidence>
<protein>
    <submittedName>
        <fullName evidence="4">Outer membrane beta-barrel protein</fullName>
    </submittedName>
</protein>
<evidence type="ECO:0000313" key="4">
    <source>
        <dbReference type="EMBL" id="MBD3869281.1"/>
    </source>
</evidence>
<keyword evidence="1 2" id="KW-0732">Signal</keyword>
<dbReference type="InterPro" id="IPR027385">
    <property type="entry name" value="Beta-barrel_OMP"/>
</dbReference>
<evidence type="ECO:0000256" key="1">
    <source>
        <dbReference type="ARBA" id="ARBA00022729"/>
    </source>
</evidence>
<name>A0A8J6Y9Z6_9BACT</name>
<gene>
    <name evidence="4" type="ORF">IFK94_14265</name>
</gene>
<dbReference type="InterPro" id="IPR011250">
    <property type="entry name" value="OMP/PagP_B-barrel"/>
</dbReference>
<sequence>MRIEKRICVIIIMLCLAGLPALAAGDVHLLLGQKGSNESRFDDTEAKDQAVVGLMLNLDFEKPVVLAVDLLFASEDGTRVVGVADPLVFFTDVQSMELDLGVRKPFRSDSRFQPYFGGGIAWIQLDARQTVSGNLGGPGLDFTDTILDDSDSAFGFWAGVGIMARWDSGFSLGVDLRYSSAEARLTPVGEPGTIDFEAGGSHLGMTAGYVW</sequence>
<feature type="domain" description="Outer membrane protein beta-barrel" evidence="3">
    <location>
        <begin position="12"/>
        <end position="181"/>
    </location>
</feature>
<accession>A0A8J6Y9Z6</accession>
<dbReference type="Gene3D" id="2.40.160.20">
    <property type="match status" value="1"/>
</dbReference>
<feature type="signal peptide" evidence="2">
    <location>
        <begin position="1"/>
        <end position="23"/>
    </location>
</feature>
<reference evidence="4 5" key="1">
    <citation type="submission" date="2020-08" db="EMBL/GenBank/DDBJ databases">
        <title>Acidobacteriota in marine sediments use diverse sulfur dissimilation pathways.</title>
        <authorList>
            <person name="Wasmund K."/>
        </authorList>
    </citation>
    <scope>NUCLEOTIDE SEQUENCE [LARGE SCALE GENOMIC DNA]</scope>
    <source>
        <strain evidence="4">MAG AM4</strain>
    </source>
</reference>
<evidence type="ECO:0000256" key="2">
    <source>
        <dbReference type="SAM" id="SignalP"/>
    </source>
</evidence>
<proteinExistence type="predicted"/>
<evidence type="ECO:0000313" key="5">
    <source>
        <dbReference type="Proteomes" id="UP000648239"/>
    </source>
</evidence>
<dbReference type="AlphaFoldDB" id="A0A8J6Y9Z6"/>
<dbReference type="Proteomes" id="UP000648239">
    <property type="component" value="Unassembled WGS sequence"/>
</dbReference>
<dbReference type="EMBL" id="JACXWD010000072">
    <property type="protein sequence ID" value="MBD3869281.1"/>
    <property type="molecule type" value="Genomic_DNA"/>
</dbReference>
<dbReference type="SUPFAM" id="SSF56925">
    <property type="entry name" value="OMPA-like"/>
    <property type="match status" value="1"/>
</dbReference>
<feature type="chain" id="PRO_5035195231" evidence="2">
    <location>
        <begin position="24"/>
        <end position="211"/>
    </location>
</feature>
<organism evidence="4 5">
    <name type="scientific">Candidatus Polarisedimenticola svalbardensis</name>
    <dbReference type="NCBI Taxonomy" id="2886004"/>
    <lineage>
        <taxon>Bacteria</taxon>
        <taxon>Pseudomonadati</taxon>
        <taxon>Acidobacteriota</taxon>
        <taxon>Candidatus Polarisedimenticolia</taxon>
        <taxon>Candidatus Polarisedimenticolales</taxon>
        <taxon>Candidatus Polarisedimenticolaceae</taxon>
        <taxon>Candidatus Polarisedimenticola</taxon>
    </lineage>
</organism>
<dbReference type="Pfam" id="PF13505">
    <property type="entry name" value="OMP_b-brl"/>
    <property type="match status" value="1"/>
</dbReference>